<dbReference type="InterPro" id="IPR029063">
    <property type="entry name" value="SAM-dependent_MTases_sf"/>
</dbReference>
<protein>
    <submittedName>
        <fullName evidence="2">FkbM family methyltransferase</fullName>
    </submittedName>
</protein>
<gene>
    <name evidence="2" type="ORF">OQZ29_02700</name>
</gene>
<evidence type="ECO:0000313" key="2">
    <source>
        <dbReference type="EMBL" id="MCX3263634.1"/>
    </source>
</evidence>
<evidence type="ECO:0000313" key="3">
    <source>
        <dbReference type="Proteomes" id="UP001142592"/>
    </source>
</evidence>
<dbReference type="PANTHER" id="PTHR34203:SF15">
    <property type="entry name" value="SLL1173 PROTEIN"/>
    <property type="match status" value="1"/>
</dbReference>
<keyword evidence="2" id="KW-0808">Transferase</keyword>
<dbReference type="InterPro" id="IPR006342">
    <property type="entry name" value="FkbM_mtfrase"/>
</dbReference>
<dbReference type="Proteomes" id="UP001142592">
    <property type="component" value="Unassembled WGS sequence"/>
</dbReference>
<dbReference type="GO" id="GO:0032259">
    <property type="term" value="P:methylation"/>
    <property type="evidence" value="ECO:0007669"/>
    <property type="project" value="UniProtKB-KW"/>
</dbReference>
<dbReference type="Gene3D" id="3.40.50.150">
    <property type="entry name" value="Vaccinia Virus protein VP39"/>
    <property type="match status" value="1"/>
</dbReference>
<proteinExistence type="predicted"/>
<feature type="domain" description="Methyltransferase FkbM" evidence="1">
    <location>
        <begin position="113"/>
        <end position="272"/>
    </location>
</feature>
<keyword evidence="3" id="KW-1185">Reference proteome</keyword>
<dbReference type="EMBL" id="JAPJUH010000001">
    <property type="protein sequence ID" value="MCX3263634.1"/>
    <property type="molecule type" value="Genomic_DNA"/>
</dbReference>
<reference evidence="2" key="1">
    <citation type="submission" date="2022-11" db="EMBL/GenBank/DDBJ databases">
        <authorList>
            <person name="Graham C."/>
            <person name="Newman J.D."/>
        </authorList>
    </citation>
    <scope>NUCLEOTIDE SEQUENCE</scope>
    <source>
        <strain evidence="2">DSM 19486</strain>
    </source>
</reference>
<evidence type="ECO:0000259" key="1">
    <source>
        <dbReference type="Pfam" id="PF05050"/>
    </source>
</evidence>
<dbReference type="AlphaFoldDB" id="A0A9X3DAE0"/>
<dbReference type="GO" id="GO:0008168">
    <property type="term" value="F:methyltransferase activity"/>
    <property type="evidence" value="ECO:0007669"/>
    <property type="project" value="UniProtKB-KW"/>
</dbReference>
<comment type="caution">
    <text evidence="2">The sequence shown here is derived from an EMBL/GenBank/DDBJ whole genome shotgun (WGS) entry which is preliminary data.</text>
</comment>
<organism evidence="2 3">
    <name type="scientific">Pedobacter agri</name>
    <dbReference type="NCBI Taxonomy" id="454586"/>
    <lineage>
        <taxon>Bacteria</taxon>
        <taxon>Pseudomonadati</taxon>
        <taxon>Bacteroidota</taxon>
        <taxon>Sphingobacteriia</taxon>
        <taxon>Sphingobacteriales</taxon>
        <taxon>Sphingobacteriaceae</taxon>
        <taxon>Pedobacter</taxon>
    </lineage>
</organism>
<sequence>MKQNLSKALGLKDWLLVNLGRLLTKMLNIIKYSNHLQPKKNEILNLFSRGYEVNSHNNLLIVKKENIPFSFTIRPLSSDGTVLSQIWEHQEYIHLIEIIKKYNYIDRVSVIVDAGANIGLTSFFFNHFFPTAKIIAIEPDKENYRMLVKNMELNDIFNNTILTFNNALWINNSDQLIISNSFRDGNHWSKTVEISKQQEDYVIPITLKEIINMDGIDHKIDILKIDIEGSETYLFQNESFIENLATSIKFLSLEIHDEFDSREKIHRILKEKSFIVQDIGETTFCANTNLLEIS</sequence>
<dbReference type="RefSeq" id="WP_010601855.1">
    <property type="nucleotide sequence ID" value="NZ_JAPJUH010000001.1"/>
</dbReference>
<dbReference type="NCBIfam" id="TIGR01444">
    <property type="entry name" value="fkbM_fam"/>
    <property type="match status" value="1"/>
</dbReference>
<name>A0A9X3DAE0_9SPHI</name>
<dbReference type="Pfam" id="PF05050">
    <property type="entry name" value="Methyltransf_21"/>
    <property type="match status" value="1"/>
</dbReference>
<dbReference type="InterPro" id="IPR052514">
    <property type="entry name" value="SAM-dependent_MTase"/>
</dbReference>
<keyword evidence="2" id="KW-0489">Methyltransferase</keyword>
<accession>A0A9X3DAE0</accession>
<dbReference type="PANTHER" id="PTHR34203">
    <property type="entry name" value="METHYLTRANSFERASE, FKBM FAMILY PROTEIN"/>
    <property type="match status" value="1"/>
</dbReference>
<dbReference type="SUPFAM" id="SSF53335">
    <property type="entry name" value="S-adenosyl-L-methionine-dependent methyltransferases"/>
    <property type="match status" value="1"/>
</dbReference>